<evidence type="ECO:0000313" key="4">
    <source>
        <dbReference type="Proteomes" id="UP000448575"/>
    </source>
</evidence>
<reference evidence="3 4" key="1">
    <citation type="submission" date="2019-12" db="EMBL/GenBank/DDBJ databases">
        <title>Novel species isolated from a subtropical stream in China.</title>
        <authorList>
            <person name="Lu H."/>
        </authorList>
    </citation>
    <scope>NUCLEOTIDE SEQUENCE [LARGE SCALE GENOMIC DNA]</scope>
    <source>
        <strain evidence="3 4">DS3</strain>
    </source>
</reference>
<dbReference type="RefSeq" id="WP_161026251.1">
    <property type="nucleotide sequence ID" value="NZ_WWCJ01000009.1"/>
</dbReference>
<feature type="signal peptide" evidence="1">
    <location>
        <begin position="1"/>
        <end position="18"/>
    </location>
</feature>
<protein>
    <submittedName>
        <fullName evidence="3">EF-hand domain-containing protein</fullName>
    </submittedName>
</protein>
<name>A0A6N9HIF8_9BURK</name>
<dbReference type="InterPro" id="IPR011992">
    <property type="entry name" value="EF-hand-dom_pair"/>
</dbReference>
<dbReference type="InterPro" id="IPR002048">
    <property type="entry name" value="EF_hand_dom"/>
</dbReference>
<keyword evidence="1" id="KW-0732">Signal</keyword>
<gene>
    <name evidence="3" type="ORF">GTP41_14375</name>
</gene>
<dbReference type="SUPFAM" id="SSF47473">
    <property type="entry name" value="EF-hand"/>
    <property type="match status" value="1"/>
</dbReference>
<dbReference type="EMBL" id="WWCJ01000009">
    <property type="protein sequence ID" value="MYN03280.1"/>
    <property type="molecule type" value="Genomic_DNA"/>
</dbReference>
<feature type="chain" id="PRO_5027060098" evidence="1">
    <location>
        <begin position="19"/>
        <end position="114"/>
    </location>
</feature>
<keyword evidence="4" id="KW-1185">Reference proteome</keyword>
<dbReference type="GO" id="GO:0005509">
    <property type="term" value="F:calcium ion binding"/>
    <property type="evidence" value="ECO:0007669"/>
    <property type="project" value="InterPro"/>
</dbReference>
<sequence>MKRAIIFALAAAALTAQAAEDAPLLPRSEPYVPKAQRIPSREAPLAGAELKAQALSRLRQRFDEADTDHSGSLTRQEAGLAGLGYVEKNFAEIDSAHKGAVTFAEVQAFLRRRK</sequence>
<evidence type="ECO:0000313" key="3">
    <source>
        <dbReference type="EMBL" id="MYN03280.1"/>
    </source>
</evidence>
<evidence type="ECO:0000259" key="2">
    <source>
        <dbReference type="PROSITE" id="PS50222"/>
    </source>
</evidence>
<comment type="caution">
    <text evidence="3">The sequence shown here is derived from an EMBL/GenBank/DDBJ whole genome shotgun (WGS) entry which is preliminary data.</text>
</comment>
<dbReference type="Gene3D" id="1.10.238.10">
    <property type="entry name" value="EF-hand"/>
    <property type="match status" value="1"/>
</dbReference>
<feature type="domain" description="EF-hand" evidence="2">
    <location>
        <begin position="53"/>
        <end position="88"/>
    </location>
</feature>
<dbReference type="AlphaFoldDB" id="A0A6N9HIF8"/>
<proteinExistence type="predicted"/>
<organism evidence="3 4">
    <name type="scientific">Pseudoduganella guangdongensis</name>
    <dbReference type="NCBI Taxonomy" id="2692179"/>
    <lineage>
        <taxon>Bacteria</taxon>
        <taxon>Pseudomonadati</taxon>
        <taxon>Pseudomonadota</taxon>
        <taxon>Betaproteobacteria</taxon>
        <taxon>Burkholderiales</taxon>
        <taxon>Oxalobacteraceae</taxon>
        <taxon>Telluria group</taxon>
        <taxon>Pseudoduganella</taxon>
    </lineage>
</organism>
<accession>A0A6N9HIF8</accession>
<dbReference type="PROSITE" id="PS50222">
    <property type="entry name" value="EF_HAND_2"/>
    <property type="match status" value="1"/>
</dbReference>
<evidence type="ECO:0000256" key="1">
    <source>
        <dbReference type="SAM" id="SignalP"/>
    </source>
</evidence>
<dbReference type="Proteomes" id="UP000448575">
    <property type="component" value="Unassembled WGS sequence"/>
</dbReference>